<dbReference type="Proteomes" id="UP001146505">
    <property type="component" value="Unassembled WGS sequence"/>
</dbReference>
<protein>
    <submittedName>
        <fullName evidence="2">Uncharacterized protein</fullName>
    </submittedName>
</protein>
<accession>A0A9X3M7J4</accession>
<keyword evidence="1" id="KW-1133">Transmembrane helix</keyword>
<gene>
    <name evidence="2" type="ORF">L8U58_08975</name>
</gene>
<evidence type="ECO:0000256" key="1">
    <source>
        <dbReference type="SAM" id="Phobius"/>
    </source>
</evidence>
<feature type="transmembrane region" description="Helical" evidence="1">
    <location>
        <begin position="67"/>
        <end position="87"/>
    </location>
</feature>
<evidence type="ECO:0000313" key="2">
    <source>
        <dbReference type="EMBL" id="MCZ9305651.1"/>
    </source>
</evidence>
<organism evidence="2 3">
    <name type="scientific">Corynebacterium macclintockiae</name>
    <dbReference type="NCBI Taxonomy" id="2913501"/>
    <lineage>
        <taxon>Bacteria</taxon>
        <taxon>Bacillati</taxon>
        <taxon>Actinomycetota</taxon>
        <taxon>Actinomycetes</taxon>
        <taxon>Mycobacteriales</taxon>
        <taxon>Corynebacteriaceae</taxon>
        <taxon>Corynebacterium</taxon>
    </lineage>
</organism>
<dbReference type="AlphaFoldDB" id="A0A9X3M7J4"/>
<proteinExistence type="predicted"/>
<keyword evidence="3" id="KW-1185">Reference proteome</keyword>
<keyword evidence="1" id="KW-0472">Membrane</keyword>
<comment type="caution">
    <text evidence="2">The sequence shown here is derived from an EMBL/GenBank/DDBJ whole genome shotgun (WGS) entry which is preliminary data.</text>
</comment>
<sequence length="117" mass="11662">MSKKTKLDQLKPTTTVKPAKEVSTAAVVSTGLIGGWLTARETGIRPLGGVILAAAGGYAARSWNAKAGAGVAAGLTTGYIAAFGLSHPLAKKIGAWPAVLSVTAAVAGAAYALSDQR</sequence>
<reference evidence="2" key="1">
    <citation type="submission" date="2022-02" db="EMBL/GenBank/DDBJ databases">
        <title>Corynebacterium sp. from urogenital microbiome.</title>
        <authorList>
            <person name="Cappelli E.A."/>
            <person name="Ribeiro T.G."/>
            <person name="Peixe L."/>
        </authorList>
    </citation>
    <scope>NUCLEOTIDE SEQUENCE</scope>
    <source>
        <strain evidence="2">C9Ua_112</strain>
    </source>
</reference>
<name>A0A9X3M7J4_9CORY</name>
<dbReference type="RefSeq" id="WP_051873869.1">
    <property type="nucleotide sequence ID" value="NZ_CP180526.1"/>
</dbReference>
<dbReference type="EMBL" id="JAKMUV010000013">
    <property type="protein sequence ID" value="MCZ9305651.1"/>
    <property type="molecule type" value="Genomic_DNA"/>
</dbReference>
<dbReference type="GeneID" id="301813687"/>
<feature type="transmembrane region" description="Helical" evidence="1">
    <location>
        <begin position="93"/>
        <end position="113"/>
    </location>
</feature>
<evidence type="ECO:0000313" key="3">
    <source>
        <dbReference type="Proteomes" id="UP001146505"/>
    </source>
</evidence>
<keyword evidence="1" id="KW-0812">Transmembrane</keyword>